<gene>
    <name evidence="5" type="ORF">BGZ95_003754</name>
</gene>
<accession>A0AAD4H164</accession>
<dbReference type="InterPro" id="IPR024733">
    <property type="entry name" value="NAGLU_tim-barrel"/>
</dbReference>
<dbReference type="InterPro" id="IPR024732">
    <property type="entry name" value="NAGLU_C"/>
</dbReference>
<dbReference type="InterPro" id="IPR024240">
    <property type="entry name" value="NAGLU_N"/>
</dbReference>
<evidence type="ECO:0000259" key="3">
    <source>
        <dbReference type="Pfam" id="PF12971"/>
    </source>
</evidence>
<protein>
    <recommendedName>
        <fullName evidence="7">Alpha-N-acetylglucosaminidase</fullName>
    </recommendedName>
</protein>
<feature type="non-terminal residue" evidence="5">
    <location>
        <position position="1"/>
    </location>
</feature>
<dbReference type="Gene3D" id="3.30.379.10">
    <property type="entry name" value="Chitobiase/beta-hexosaminidase domain 2-like"/>
    <property type="match status" value="1"/>
</dbReference>
<feature type="domain" description="Alpha-N-acetylglucosaminidase C-terminal" evidence="4">
    <location>
        <begin position="494"/>
        <end position="569"/>
    </location>
</feature>
<proteinExistence type="predicted"/>
<dbReference type="PANTHER" id="PTHR12872">
    <property type="entry name" value="ALPHA-N-ACETYLGLUCOSAMINIDASE"/>
    <property type="match status" value="1"/>
</dbReference>
<evidence type="ECO:0000256" key="1">
    <source>
        <dbReference type="ARBA" id="ARBA00022801"/>
    </source>
</evidence>
<keyword evidence="6" id="KW-1185">Reference proteome</keyword>
<dbReference type="Pfam" id="PF12971">
    <property type="entry name" value="NAGLU_N"/>
    <property type="match status" value="1"/>
</dbReference>
<evidence type="ECO:0000313" key="5">
    <source>
        <dbReference type="EMBL" id="KAG0263633.1"/>
    </source>
</evidence>
<dbReference type="InterPro" id="IPR007781">
    <property type="entry name" value="NAGLU"/>
</dbReference>
<comment type="caution">
    <text evidence="5">The sequence shown here is derived from an EMBL/GenBank/DDBJ whole genome shotgun (WGS) entry which is preliminary data.</text>
</comment>
<dbReference type="Proteomes" id="UP001194580">
    <property type="component" value="Unassembled WGS sequence"/>
</dbReference>
<dbReference type="Pfam" id="PF12972">
    <property type="entry name" value="NAGLU_C"/>
    <property type="match status" value="1"/>
</dbReference>
<evidence type="ECO:0008006" key="7">
    <source>
        <dbReference type="Google" id="ProtNLM"/>
    </source>
</evidence>
<dbReference type="Pfam" id="PF05089">
    <property type="entry name" value="NAGLU"/>
    <property type="match status" value="1"/>
</dbReference>
<dbReference type="GO" id="GO:0016787">
    <property type="term" value="F:hydrolase activity"/>
    <property type="evidence" value="ECO:0007669"/>
    <property type="project" value="UniProtKB-KW"/>
</dbReference>
<dbReference type="InterPro" id="IPR029018">
    <property type="entry name" value="Hex-like_dom2"/>
</dbReference>
<sequence>MTSSTKRAAITAVTPLEDLVKRLLPEPYHTHFHFKLRVDLTTNSETNVHDTFRLYNLRRRHTATAARGKVAIEGVTLSALGAGLNHYLKHVCKVELTWSGDRFDQLPVVPPLIPAEAGVDGIVRASFVPWRYYMNVVTFGYSFAFWDWNRWQRELDWMMLNGINMVLAMAGQEYVVREFYENLGLRRKDIDSFLAGPAFMPWQRMGNIQGAIMQRMQAFNITPIMPSFQGFVPRKLPEMYPNSTFVTASNWNQMGKFSQVTALLPTEPLFTTLSKQFIQLQRKMYMDMGIDLDVGAAENFYLLDLYNEMQPSCTDPACLQAISAGVMRAMKAADPKAIWTMQGWFLVHLYPWQPPQNVAFFDGIKQVNGGRDAFVIDLNSEVMPVWERTDGFYGTSWGWSMLDNFGGGQGLYGTLPSLLKEPFRGYQQRAKSMRGMGITMEGIENNEYLYQLVLDIPWQSVEATYPDNYAPAVTAAKHGAYSLKQEALRGKTHLEEFIKRRYGPDHTTPAMLKAWTTLSQTVWDCRTKQDSQSKTYLDNAPRLDMVKDGFMRTVMWYDQNKVVAAWKQL</sequence>
<evidence type="ECO:0000313" key="6">
    <source>
        <dbReference type="Proteomes" id="UP001194580"/>
    </source>
</evidence>
<evidence type="ECO:0000259" key="2">
    <source>
        <dbReference type="Pfam" id="PF05089"/>
    </source>
</evidence>
<dbReference type="Gene3D" id="3.20.20.80">
    <property type="entry name" value="Glycosidases"/>
    <property type="match status" value="1"/>
</dbReference>
<keyword evidence="1" id="KW-0378">Hydrolase</keyword>
<dbReference type="Gene3D" id="1.20.120.670">
    <property type="entry name" value="N-acetyl-b-d-glucoasminidase"/>
    <property type="match status" value="1"/>
</dbReference>
<name>A0AAD4H164_9FUNG</name>
<dbReference type="AlphaFoldDB" id="A0AAD4H164"/>
<organism evidence="5 6">
    <name type="scientific">Linnemannia exigua</name>
    <dbReference type="NCBI Taxonomy" id="604196"/>
    <lineage>
        <taxon>Eukaryota</taxon>
        <taxon>Fungi</taxon>
        <taxon>Fungi incertae sedis</taxon>
        <taxon>Mucoromycota</taxon>
        <taxon>Mortierellomycotina</taxon>
        <taxon>Mortierellomycetes</taxon>
        <taxon>Mortierellales</taxon>
        <taxon>Mortierellaceae</taxon>
        <taxon>Linnemannia</taxon>
    </lineage>
</organism>
<dbReference type="PANTHER" id="PTHR12872:SF1">
    <property type="entry name" value="ALPHA-N-ACETYLGLUCOSAMINIDASE"/>
    <property type="match status" value="1"/>
</dbReference>
<evidence type="ECO:0000259" key="4">
    <source>
        <dbReference type="Pfam" id="PF12972"/>
    </source>
</evidence>
<dbReference type="EMBL" id="JAAAIL010001879">
    <property type="protein sequence ID" value="KAG0263633.1"/>
    <property type="molecule type" value="Genomic_DNA"/>
</dbReference>
<reference evidence="5" key="1">
    <citation type="journal article" date="2020" name="Fungal Divers.">
        <title>Resolving the Mortierellaceae phylogeny through synthesis of multi-gene phylogenetics and phylogenomics.</title>
        <authorList>
            <person name="Vandepol N."/>
            <person name="Liber J."/>
            <person name="Desiro A."/>
            <person name="Na H."/>
            <person name="Kennedy M."/>
            <person name="Barry K."/>
            <person name="Grigoriev I.V."/>
            <person name="Miller A.N."/>
            <person name="O'Donnell K."/>
            <person name="Stajich J.E."/>
            <person name="Bonito G."/>
        </authorList>
    </citation>
    <scope>NUCLEOTIDE SEQUENCE</scope>
    <source>
        <strain evidence="5">NRRL 28262</strain>
    </source>
</reference>
<feature type="domain" description="Alpha-N-acetylglucosaminidase N-terminal" evidence="3">
    <location>
        <begin position="15"/>
        <end position="107"/>
    </location>
</feature>
<feature type="domain" description="Alpha-N-acetylglucosaminidase tim-barrel" evidence="2">
    <location>
        <begin position="209"/>
        <end position="459"/>
    </location>
</feature>